<evidence type="ECO:0000313" key="5">
    <source>
        <dbReference type="Proteomes" id="UP000003053"/>
    </source>
</evidence>
<dbReference type="Gene3D" id="3.30.479.30">
    <property type="entry name" value="Band 7 domain"/>
    <property type="match status" value="1"/>
</dbReference>
<dbReference type="PANTHER" id="PTHR23222:SF1">
    <property type="entry name" value="PROHIBITIN-2"/>
    <property type="match status" value="1"/>
</dbReference>
<dbReference type="OrthoDB" id="9792660at2"/>
<dbReference type="Pfam" id="PF01145">
    <property type="entry name" value="Band_7"/>
    <property type="match status" value="1"/>
</dbReference>
<dbReference type="CDD" id="cd03401">
    <property type="entry name" value="SPFH_prohibitin"/>
    <property type="match status" value="1"/>
</dbReference>
<dbReference type="AlphaFoldDB" id="A4C2K8"/>
<evidence type="ECO:0000256" key="2">
    <source>
        <dbReference type="ARBA" id="ARBA00023136"/>
    </source>
</evidence>
<accession>A4C2K8</accession>
<feature type="domain" description="Band 7" evidence="3">
    <location>
        <begin position="38"/>
        <end position="201"/>
    </location>
</feature>
<dbReference type="SMART" id="SM00244">
    <property type="entry name" value="PHB"/>
    <property type="match status" value="1"/>
</dbReference>
<evidence type="ECO:0000259" key="3">
    <source>
        <dbReference type="SMART" id="SM00244"/>
    </source>
</evidence>
<name>A4C2K8_9FLAO</name>
<keyword evidence="2" id="KW-0472">Membrane</keyword>
<dbReference type="SUPFAM" id="SSF117892">
    <property type="entry name" value="Band 7/SPFH domain"/>
    <property type="match status" value="1"/>
</dbReference>
<comment type="subcellular location">
    <subcellularLocation>
        <location evidence="1">Membrane</location>
        <topology evidence="1">Single-pass membrane protein</topology>
    </subcellularLocation>
</comment>
<comment type="caution">
    <text evidence="4">The sequence shown here is derived from an EMBL/GenBank/DDBJ whole genome shotgun (WGS) entry which is preliminary data.</text>
</comment>
<sequence>MEKRILDVNLYQNNRIYKTDRIMKNVSITILVLGLFCTSCAVVRPGEVGIKQTLGKFSKEVKVQGTVLYNPFISRVIKESTKTSNIKLVLSLPSKEGLSVNSEISILYRLQANKVASVLENLGQNYEDVITSVFRSAASDVCAKFFAKDMHSGMRADIENEILKKMKVNLELQADGVDLIAVLMKRIQLPSGLANSIERKLQAEQDAMRMEFVLDQERLEADRKIINAKGERDAQIIISEGLTKEIIRIKAIEAFRELSKSTNAKIIITDGKTPFIVGSQETEVKK</sequence>
<dbReference type="PANTHER" id="PTHR23222">
    <property type="entry name" value="PROHIBITIN"/>
    <property type="match status" value="1"/>
</dbReference>
<dbReference type="PRINTS" id="PR00679">
    <property type="entry name" value="PROHIBITIN"/>
</dbReference>
<proteinExistence type="predicted"/>
<dbReference type="InterPro" id="IPR000163">
    <property type="entry name" value="Prohibitin"/>
</dbReference>
<evidence type="ECO:0000313" key="4">
    <source>
        <dbReference type="EMBL" id="EAR11809.1"/>
    </source>
</evidence>
<reference evidence="4 5" key="1">
    <citation type="submission" date="2006-02" db="EMBL/GenBank/DDBJ databases">
        <authorList>
            <person name="Murray A."/>
            <person name="Staley J."/>
            <person name="Ferriera S."/>
            <person name="Johnson J."/>
            <person name="Kravitz S."/>
            <person name="Halpern A."/>
            <person name="Remington K."/>
            <person name="Beeson K."/>
            <person name="Tran B."/>
            <person name="Rogers Y.-H."/>
            <person name="Friedman R."/>
            <person name="Venter J.C."/>
        </authorList>
    </citation>
    <scope>NUCLEOTIDE SEQUENCE [LARGE SCALE GENOMIC DNA]</scope>
    <source>
        <strain evidence="4 5">23-P</strain>
    </source>
</reference>
<keyword evidence="5" id="KW-1185">Reference proteome</keyword>
<dbReference type="RefSeq" id="WP_004568891.1">
    <property type="nucleotide sequence ID" value="NZ_CH724148.1"/>
</dbReference>
<dbReference type="EMBL" id="AAOG01000004">
    <property type="protein sequence ID" value="EAR11809.1"/>
    <property type="molecule type" value="Genomic_DNA"/>
</dbReference>
<gene>
    <name evidence="4" type="ORF">PI23P_01355</name>
</gene>
<dbReference type="InterPro" id="IPR001107">
    <property type="entry name" value="Band_7"/>
</dbReference>
<dbReference type="STRING" id="313594.PI23P_01355"/>
<protein>
    <recommendedName>
        <fullName evidence="3">Band 7 domain-containing protein</fullName>
    </recommendedName>
</protein>
<organism evidence="4 5">
    <name type="scientific">Polaribacter irgensii 23-P</name>
    <dbReference type="NCBI Taxonomy" id="313594"/>
    <lineage>
        <taxon>Bacteria</taxon>
        <taxon>Pseudomonadati</taxon>
        <taxon>Bacteroidota</taxon>
        <taxon>Flavobacteriia</taxon>
        <taxon>Flavobacteriales</taxon>
        <taxon>Flavobacteriaceae</taxon>
    </lineage>
</organism>
<dbReference type="GO" id="GO:0007005">
    <property type="term" value="P:mitochondrion organization"/>
    <property type="evidence" value="ECO:0007669"/>
    <property type="project" value="TreeGrafter"/>
</dbReference>
<dbReference type="Proteomes" id="UP000003053">
    <property type="component" value="Unassembled WGS sequence"/>
</dbReference>
<dbReference type="HOGENOM" id="CLU_047969_4_1_10"/>
<dbReference type="GO" id="GO:0016020">
    <property type="term" value="C:membrane"/>
    <property type="evidence" value="ECO:0007669"/>
    <property type="project" value="UniProtKB-SubCell"/>
</dbReference>
<dbReference type="InterPro" id="IPR036013">
    <property type="entry name" value="Band_7/SPFH_dom_sf"/>
</dbReference>
<dbReference type="eggNOG" id="COG0330">
    <property type="taxonomic scope" value="Bacteria"/>
</dbReference>
<evidence type="ECO:0000256" key="1">
    <source>
        <dbReference type="ARBA" id="ARBA00004167"/>
    </source>
</evidence>